<protein>
    <submittedName>
        <fullName evidence="1">Uncharacterized protein</fullName>
    </submittedName>
</protein>
<gene>
    <name evidence="1" type="ORF">RhiXN_08520</name>
</gene>
<dbReference type="GeneID" id="67030799"/>
<organism evidence="1 2">
    <name type="scientific">Rhizoctonia solani</name>
    <dbReference type="NCBI Taxonomy" id="456999"/>
    <lineage>
        <taxon>Eukaryota</taxon>
        <taxon>Fungi</taxon>
        <taxon>Dikarya</taxon>
        <taxon>Basidiomycota</taxon>
        <taxon>Agaricomycotina</taxon>
        <taxon>Agaricomycetes</taxon>
        <taxon>Cantharellales</taxon>
        <taxon>Ceratobasidiaceae</taxon>
        <taxon>Rhizoctonia</taxon>
    </lineage>
</organism>
<accession>A0A8H8SZJ0</accession>
<dbReference type="AlphaFoldDB" id="A0A8H8SZJ0"/>
<dbReference type="RefSeq" id="XP_043183721.1">
    <property type="nucleotide sequence ID" value="XM_043328336.1"/>
</dbReference>
<sequence>MLGTRRKGLALVYYRKTAHKSCHRHLIPPCHFENSIHTLWHPTPILLSSQLLQLLFVATNSQLPSCSTSPTLQDLPGIEPELSLSALLQAIQALTTQVGSLQDQVKSQGKQIIQLVAICRETNNLVGNKDQGGAQTKPGH</sequence>
<proteinExistence type="predicted"/>
<name>A0A8H8SZJ0_9AGAM</name>
<reference evidence="1" key="1">
    <citation type="submission" date="2020-05" db="EMBL/GenBank/DDBJ databases">
        <title>Evolutionary and genomic comparisons of hybrid uninucleate and nonhybrid Rhizoctonia fungi.</title>
        <authorList>
            <person name="Li C."/>
            <person name="Chen X."/>
        </authorList>
    </citation>
    <scope>NUCLEOTIDE SEQUENCE</scope>
    <source>
        <strain evidence="1">AG-1 IA</strain>
    </source>
</reference>
<dbReference type="EMBL" id="CP059667">
    <property type="protein sequence ID" value="QRW23484.1"/>
    <property type="molecule type" value="Genomic_DNA"/>
</dbReference>
<evidence type="ECO:0000313" key="2">
    <source>
        <dbReference type="Proteomes" id="UP000650533"/>
    </source>
</evidence>
<dbReference type="Proteomes" id="UP000650533">
    <property type="component" value="Chromosome 10"/>
</dbReference>
<evidence type="ECO:0000313" key="1">
    <source>
        <dbReference type="EMBL" id="QRW23484.1"/>
    </source>
</evidence>
<dbReference type="KEGG" id="rsx:RhiXN_08520"/>